<evidence type="ECO:0000313" key="1">
    <source>
        <dbReference type="EMBL" id="MDG0845001.1"/>
    </source>
</evidence>
<protein>
    <submittedName>
        <fullName evidence="1">Heptaprenyl pyrophosphate synthase subunit A</fullName>
    </submittedName>
</protein>
<dbReference type="RefSeq" id="WP_002507566.1">
    <property type="nucleotide sequence ID" value="NZ_CP065710.1"/>
</dbReference>
<reference evidence="1" key="1">
    <citation type="submission" date="2022-05" db="EMBL/GenBank/DDBJ databases">
        <title>Comparative genomics of Staphylococcus equorum isolates.</title>
        <authorList>
            <person name="Luelf R.H."/>
        </authorList>
    </citation>
    <scope>NUCLEOTIDE SEQUENCE</scope>
    <source>
        <strain evidence="1">TMW 2.2497</strain>
    </source>
</reference>
<gene>
    <name evidence="1" type="ORF">M4L89_01920</name>
</gene>
<accession>A0A9X4L196</accession>
<organism evidence="1 2">
    <name type="scientific">Staphylococcus equorum</name>
    <dbReference type="NCBI Taxonomy" id="246432"/>
    <lineage>
        <taxon>Bacteria</taxon>
        <taxon>Bacillati</taxon>
        <taxon>Bacillota</taxon>
        <taxon>Bacilli</taxon>
        <taxon>Bacillales</taxon>
        <taxon>Staphylococcaceae</taxon>
        <taxon>Staphylococcus</taxon>
    </lineage>
</organism>
<comment type="caution">
    <text evidence="1">The sequence shown here is derived from an EMBL/GenBank/DDBJ whole genome shotgun (WGS) entry which is preliminary data.</text>
</comment>
<proteinExistence type="predicted"/>
<sequence length="189" mass="21417">METTLSILEKQIVHRLKGIHYYESIAIDENLAQILDSYDIPEEARLACLTIDTAMRHLDEVSTTLSSKKSILIGDLLSAHFYTLLAKLNAPTYQKEISAAIVAVNEMKSSIHHDALTKENISQYILKVENLFPRITIQHFAPDANLESLNDKLLANLAKKHPSYLSKFSKDELLTFLGEIKTEIHSKKR</sequence>
<keyword evidence="2" id="KW-1185">Reference proteome</keyword>
<dbReference type="EMBL" id="JAMBQA010000001">
    <property type="protein sequence ID" value="MDG0845001.1"/>
    <property type="molecule type" value="Genomic_DNA"/>
</dbReference>
<name>A0A9X4L196_9STAP</name>
<dbReference type="Proteomes" id="UP001152422">
    <property type="component" value="Unassembled WGS sequence"/>
</dbReference>
<dbReference type="AlphaFoldDB" id="A0A9X4L196"/>
<evidence type="ECO:0000313" key="2">
    <source>
        <dbReference type="Proteomes" id="UP001152422"/>
    </source>
</evidence>
<dbReference type="Gene3D" id="1.20.120.1450">
    <property type="match status" value="1"/>
</dbReference>